<evidence type="ECO:0000256" key="1">
    <source>
        <dbReference type="ARBA" id="ARBA00001933"/>
    </source>
</evidence>
<evidence type="ECO:0000313" key="7">
    <source>
        <dbReference type="EMBL" id="MBM7809252.1"/>
    </source>
</evidence>
<dbReference type="RefSeq" id="WP_204840380.1">
    <property type="nucleotide sequence ID" value="NZ_JAFBCL010000001.1"/>
</dbReference>
<evidence type="ECO:0000256" key="6">
    <source>
        <dbReference type="RuleBase" id="RU000382"/>
    </source>
</evidence>
<dbReference type="InterPro" id="IPR002129">
    <property type="entry name" value="PyrdxlP-dep_de-COase"/>
</dbReference>
<dbReference type="InterPro" id="IPR015424">
    <property type="entry name" value="PyrdxlP-dep_Trfase"/>
</dbReference>
<organism evidence="7 8">
    <name type="scientific">Saccharothrix algeriensis</name>
    <dbReference type="NCBI Taxonomy" id="173560"/>
    <lineage>
        <taxon>Bacteria</taxon>
        <taxon>Bacillati</taxon>
        <taxon>Actinomycetota</taxon>
        <taxon>Actinomycetes</taxon>
        <taxon>Pseudonocardiales</taxon>
        <taxon>Pseudonocardiaceae</taxon>
        <taxon>Saccharothrix</taxon>
    </lineage>
</organism>
<evidence type="ECO:0000313" key="8">
    <source>
        <dbReference type="Proteomes" id="UP001195724"/>
    </source>
</evidence>
<dbReference type="PANTHER" id="PTHR11999:SF70">
    <property type="entry name" value="MIP05841P"/>
    <property type="match status" value="1"/>
</dbReference>
<dbReference type="Gene3D" id="3.40.640.10">
    <property type="entry name" value="Type I PLP-dependent aspartate aminotransferase-like (Major domain)"/>
    <property type="match status" value="1"/>
</dbReference>
<dbReference type="PANTHER" id="PTHR11999">
    <property type="entry name" value="GROUP II PYRIDOXAL-5-PHOSPHATE DECARBOXYLASE"/>
    <property type="match status" value="1"/>
</dbReference>
<dbReference type="InterPro" id="IPR015421">
    <property type="entry name" value="PyrdxlP-dep_Trfase_major"/>
</dbReference>
<accession>A0ABS2RZ31</accession>
<sequence>MDPVLAADLAKLRDVLGAAGRYAADVVVGMGERPVVAPTGVEPVGLPEAGLGFDGALAAFTRRWEPGFSGSAGPRYLGFVTGGATPAALAGDWLAGAFDQNAAAHDGSAAKGFEQETVRWLASLFGLGGAHSGAFVSGATMSTFVGLALAREWLGEQRGVSVAQHGTGGLGPVAVFSGAPHSSVHKALAMLGLGRDSLRPVPTLPGREAVDVERLRVALAGVGGPAVVVGNAGTVNTVDFDDLAALARLREQHPFWLHVDAAFGAFAALSPAHAPLVAGLAEADSVCVDLHKWLNVPYDSAVQFTRRPDLQVRVFRNSAAYLGLPTEDPDFVHLTPENSRRLRALAAWFTLSAYGRDGHREVVERCAASARRLGDLLAETPSVRLLAPVRLNVVCFTLADDPSPERVAEVSRAIAATGETFLSPTVYNGQHALRAAFGNWRTTSSDADRAYRAIARAMG</sequence>
<keyword evidence="4 6" id="KW-0663">Pyridoxal phosphate</keyword>
<reference evidence="7 8" key="1">
    <citation type="submission" date="2021-01" db="EMBL/GenBank/DDBJ databases">
        <title>Sequencing the genomes of 1000 actinobacteria strains.</title>
        <authorList>
            <person name="Klenk H.-P."/>
        </authorList>
    </citation>
    <scope>NUCLEOTIDE SEQUENCE [LARGE SCALE GENOMIC DNA]</scope>
    <source>
        <strain evidence="7 8">DSM 44581</strain>
    </source>
</reference>
<dbReference type="InterPro" id="IPR010977">
    <property type="entry name" value="Aromatic_deC"/>
</dbReference>
<dbReference type="Pfam" id="PF00282">
    <property type="entry name" value="Pyridoxal_deC"/>
    <property type="match status" value="1"/>
</dbReference>
<dbReference type="Gene3D" id="3.90.1150.10">
    <property type="entry name" value="Aspartate Aminotransferase, domain 1"/>
    <property type="match status" value="1"/>
</dbReference>
<evidence type="ECO:0000256" key="3">
    <source>
        <dbReference type="ARBA" id="ARBA00022793"/>
    </source>
</evidence>
<evidence type="ECO:0000256" key="4">
    <source>
        <dbReference type="ARBA" id="ARBA00022898"/>
    </source>
</evidence>
<keyword evidence="5 6" id="KW-0456">Lyase</keyword>
<keyword evidence="3" id="KW-0210">Decarboxylase</keyword>
<evidence type="ECO:0000256" key="2">
    <source>
        <dbReference type="ARBA" id="ARBA00009533"/>
    </source>
</evidence>
<protein>
    <submittedName>
        <fullName evidence="7">Glutamate/tyrosine decarboxylase-like PLP-dependent enzyme</fullName>
    </submittedName>
</protein>
<gene>
    <name evidence="7" type="ORF">JOE68_000117</name>
</gene>
<dbReference type="Proteomes" id="UP001195724">
    <property type="component" value="Unassembled WGS sequence"/>
</dbReference>
<comment type="similarity">
    <text evidence="2 6">Belongs to the group II decarboxylase family.</text>
</comment>
<dbReference type="InterPro" id="IPR015422">
    <property type="entry name" value="PyrdxlP-dep_Trfase_small"/>
</dbReference>
<comment type="caution">
    <text evidence="7">The sequence shown here is derived from an EMBL/GenBank/DDBJ whole genome shotgun (WGS) entry which is preliminary data.</text>
</comment>
<dbReference type="EMBL" id="JAFBCL010000001">
    <property type="protein sequence ID" value="MBM7809252.1"/>
    <property type="molecule type" value="Genomic_DNA"/>
</dbReference>
<evidence type="ECO:0000256" key="5">
    <source>
        <dbReference type="ARBA" id="ARBA00023239"/>
    </source>
</evidence>
<keyword evidence="8" id="KW-1185">Reference proteome</keyword>
<proteinExistence type="inferred from homology"/>
<name>A0ABS2RZ31_9PSEU</name>
<comment type="cofactor">
    <cofactor evidence="1 6">
        <name>pyridoxal 5'-phosphate</name>
        <dbReference type="ChEBI" id="CHEBI:597326"/>
    </cofactor>
</comment>
<dbReference type="SUPFAM" id="SSF53383">
    <property type="entry name" value="PLP-dependent transferases"/>
    <property type="match status" value="1"/>
</dbReference>